<organism evidence="1 2">
    <name type="scientific">Flavonifractor plautii 1_3_50AFAA</name>
    <dbReference type="NCBI Taxonomy" id="742738"/>
    <lineage>
        <taxon>Bacteria</taxon>
        <taxon>Bacillati</taxon>
        <taxon>Bacillota</taxon>
        <taxon>Clostridia</taxon>
        <taxon>Eubacteriales</taxon>
        <taxon>Oscillospiraceae</taxon>
        <taxon>Flavonifractor</taxon>
    </lineage>
</organism>
<sequence length="210" mass="24089">MRISFYTIDDLRLGHDPKGVTGWRLSQFLSWRDALEHYYSLPNDRVKEFGLSNGVQVLQLVRCLPLFPTDRTGYDVLLTDSIVQPLWRNETQALEVAQAAAELLDVRYCLDGGQIIPAPKPLSERCKTSCEQNIAPVIKQIYAAGVGWLMPEDLRRRYRNAGRTYHYPLVLKYLVDTVTQDGGSRTQEITPWAYKRLEWRAKQGACQNTI</sequence>
<dbReference type="HOGENOM" id="CLU_1386828_0_0_9"/>
<protein>
    <submittedName>
        <fullName evidence="1">Uncharacterized protein</fullName>
    </submittedName>
</protein>
<proteinExistence type="predicted"/>
<comment type="caution">
    <text evidence="1">The sequence shown here is derived from an EMBL/GenBank/DDBJ whole genome shotgun (WGS) entry which is preliminary data.</text>
</comment>
<name>A0A096B4W8_FLAPL</name>
<dbReference type="RefSeq" id="WP_044942031.1">
    <property type="nucleotide sequence ID" value="NZ_KN174164.1"/>
</dbReference>
<accession>A0A096B4W8</accession>
<dbReference type="Proteomes" id="UP000029585">
    <property type="component" value="Unassembled WGS sequence"/>
</dbReference>
<evidence type="ECO:0000313" key="1">
    <source>
        <dbReference type="EMBL" id="KGF54428.1"/>
    </source>
</evidence>
<dbReference type="EMBL" id="ADLO01000088">
    <property type="protein sequence ID" value="KGF54428.1"/>
    <property type="molecule type" value="Genomic_DNA"/>
</dbReference>
<evidence type="ECO:0000313" key="2">
    <source>
        <dbReference type="Proteomes" id="UP000029585"/>
    </source>
</evidence>
<dbReference type="AlphaFoldDB" id="A0A096B4W8"/>
<dbReference type="PATRIC" id="fig|742738.3.peg.2896"/>
<gene>
    <name evidence="1" type="ORF">HMPREF9460_02817</name>
</gene>
<reference evidence="1 2" key="1">
    <citation type="submission" date="2011-08" db="EMBL/GenBank/DDBJ databases">
        <title>The Genome Sequence of Clostridium orbiscindens 1_3_50AFAA.</title>
        <authorList>
            <consortium name="The Broad Institute Genome Sequencing Platform"/>
            <person name="Earl A."/>
            <person name="Ward D."/>
            <person name="Feldgarden M."/>
            <person name="Gevers D."/>
            <person name="Daigneault M."/>
            <person name="Strauss J."/>
            <person name="Allen-Vercoe E."/>
            <person name="Young S.K."/>
            <person name="Zeng Q."/>
            <person name="Gargeya S."/>
            <person name="Fitzgerald M."/>
            <person name="Haas B."/>
            <person name="Abouelleil A."/>
            <person name="Alvarado L."/>
            <person name="Arachchi H.M."/>
            <person name="Berlin A."/>
            <person name="Brown A."/>
            <person name="Chapman S.B."/>
            <person name="Chen Z."/>
            <person name="Dunbar C."/>
            <person name="Freedman E."/>
            <person name="Gearin G."/>
            <person name="Gellesch M."/>
            <person name="Goldberg J."/>
            <person name="Griggs A."/>
            <person name="Gujja S."/>
            <person name="Heiman D."/>
            <person name="Howarth C."/>
            <person name="Larson L."/>
            <person name="Lui A."/>
            <person name="MacDonald P.J.P."/>
            <person name="Montmayeur A."/>
            <person name="Murphy C."/>
            <person name="Neiman D."/>
            <person name="Pearson M."/>
            <person name="Priest M."/>
            <person name="Roberts A."/>
            <person name="Saif S."/>
            <person name="Shea T."/>
            <person name="Shenoy N."/>
            <person name="Sisk P."/>
            <person name="Stolte C."/>
            <person name="Sykes S."/>
            <person name="Wortman J."/>
            <person name="Nusbaum C."/>
            <person name="Birren B."/>
        </authorList>
    </citation>
    <scope>NUCLEOTIDE SEQUENCE [LARGE SCALE GENOMIC DNA]</scope>
    <source>
        <strain evidence="1 2">1_3_50AFAA</strain>
    </source>
</reference>
<keyword evidence="2" id="KW-1185">Reference proteome</keyword>